<gene>
    <name evidence="2" type="ORF">SCP_0113420</name>
</gene>
<feature type="transmembrane region" description="Helical" evidence="1">
    <location>
        <begin position="44"/>
        <end position="73"/>
    </location>
</feature>
<name>A0A401G8J0_9APHY</name>
<dbReference type="RefSeq" id="XP_027609366.1">
    <property type="nucleotide sequence ID" value="XM_027753565.1"/>
</dbReference>
<evidence type="ECO:0000313" key="2">
    <source>
        <dbReference type="EMBL" id="GBE78453.1"/>
    </source>
</evidence>
<dbReference type="GeneID" id="38775370"/>
<proteinExistence type="predicted"/>
<organism evidence="2 3">
    <name type="scientific">Sparassis crispa</name>
    <dbReference type="NCBI Taxonomy" id="139825"/>
    <lineage>
        <taxon>Eukaryota</taxon>
        <taxon>Fungi</taxon>
        <taxon>Dikarya</taxon>
        <taxon>Basidiomycota</taxon>
        <taxon>Agaricomycotina</taxon>
        <taxon>Agaricomycetes</taxon>
        <taxon>Polyporales</taxon>
        <taxon>Sparassidaceae</taxon>
        <taxon>Sparassis</taxon>
    </lineage>
</organism>
<keyword evidence="3" id="KW-1185">Reference proteome</keyword>
<keyword evidence="1" id="KW-0472">Membrane</keyword>
<keyword evidence="1" id="KW-1133">Transmembrane helix</keyword>
<protein>
    <submittedName>
        <fullName evidence="2">Uncharacterized protein</fullName>
    </submittedName>
</protein>
<keyword evidence="1" id="KW-0812">Transmembrane</keyword>
<dbReference type="EMBL" id="BFAD01000001">
    <property type="protein sequence ID" value="GBE78453.1"/>
    <property type="molecule type" value="Genomic_DNA"/>
</dbReference>
<evidence type="ECO:0000313" key="3">
    <source>
        <dbReference type="Proteomes" id="UP000287166"/>
    </source>
</evidence>
<dbReference type="InParanoid" id="A0A401G8J0"/>
<dbReference type="AlphaFoldDB" id="A0A401G8J0"/>
<dbReference type="Proteomes" id="UP000287166">
    <property type="component" value="Unassembled WGS sequence"/>
</dbReference>
<accession>A0A401G8J0</accession>
<comment type="caution">
    <text evidence="2">The sequence shown here is derived from an EMBL/GenBank/DDBJ whole genome shotgun (WGS) entry which is preliminary data.</text>
</comment>
<reference evidence="2 3" key="1">
    <citation type="journal article" date="2018" name="Sci. Rep.">
        <title>Genome sequence of the cauliflower mushroom Sparassis crispa (Hanabiratake) and its association with beneficial usage.</title>
        <authorList>
            <person name="Kiyama R."/>
            <person name="Furutani Y."/>
            <person name="Kawaguchi K."/>
            <person name="Nakanishi T."/>
        </authorList>
    </citation>
    <scope>NUCLEOTIDE SEQUENCE [LARGE SCALE GENOMIC DNA]</scope>
</reference>
<evidence type="ECO:0000256" key="1">
    <source>
        <dbReference type="SAM" id="Phobius"/>
    </source>
</evidence>
<sequence length="101" mass="11814">MAHLAAFDVHTKDDVLERRVHYRGEYVNRRGMFDAFKLKIKPEYVIIVVVLLVFLLFLTVVLVVALGILLCLYSQRESRAESKRTHYTNGIWTEGSRQILY</sequence>